<protein>
    <submittedName>
        <fullName evidence="2">Uncharacterized protein</fullName>
    </submittedName>
</protein>
<keyword evidence="1" id="KW-0812">Transmembrane</keyword>
<keyword evidence="1" id="KW-0472">Membrane</keyword>
<feature type="transmembrane region" description="Helical" evidence="1">
    <location>
        <begin position="35"/>
        <end position="63"/>
    </location>
</feature>
<reference evidence="2" key="1">
    <citation type="submission" date="2021-12" db="EMBL/GenBank/DDBJ databases">
        <authorList>
            <person name="King R."/>
        </authorList>
    </citation>
    <scope>NUCLEOTIDE SEQUENCE</scope>
</reference>
<organism evidence="2 3">
    <name type="scientific">Chrysodeixis includens</name>
    <name type="common">Soybean looper</name>
    <name type="synonym">Pseudoplusia includens</name>
    <dbReference type="NCBI Taxonomy" id="689277"/>
    <lineage>
        <taxon>Eukaryota</taxon>
        <taxon>Metazoa</taxon>
        <taxon>Ecdysozoa</taxon>
        <taxon>Arthropoda</taxon>
        <taxon>Hexapoda</taxon>
        <taxon>Insecta</taxon>
        <taxon>Pterygota</taxon>
        <taxon>Neoptera</taxon>
        <taxon>Endopterygota</taxon>
        <taxon>Lepidoptera</taxon>
        <taxon>Glossata</taxon>
        <taxon>Ditrysia</taxon>
        <taxon>Noctuoidea</taxon>
        <taxon>Noctuidae</taxon>
        <taxon>Plusiinae</taxon>
        <taxon>Chrysodeixis</taxon>
    </lineage>
</organism>
<dbReference type="Proteomes" id="UP001154114">
    <property type="component" value="Chromosome 21"/>
</dbReference>
<name>A0A9N8L520_CHRIL</name>
<dbReference type="EMBL" id="LR824024">
    <property type="protein sequence ID" value="CAD0204584.1"/>
    <property type="molecule type" value="Genomic_DNA"/>
</dbReference>
<proteinExistence type="predicted"/>
<keyword evidence="1" id="KW-1133">Transmembrane helix</keyword>
<evidence type="ECO:0000313" key="3">
    <source>
        <dbReference type="Proteomes" id="UP001154114"/>
    </source>
</evidence>
<keyword evidence="3" id="KW-1185">Reference proteome</keyword>
<feature type="transmembrane region" description="Helical" evidence="1">
    <location>
        <begin position="92"/>
        <end position="116"/>
    </location>
</feature>
<sequence>MVSLWSFTSAANFSWSFRRLISFSRLFAPSRTFEVLFVNLSSIMIFSSSPLSVLMMFFCILRVGCTLDSTLARSISITLNCLCSLDSSSSAIFSISISSVGAIIAAIFNIITCIHLNI</sequence>
<accession>A0A9N8L520</accession>
<dbReference type="AlphaFoldDB" id="A0A9N8L520"/>
<gene>
    <name evidence="2" type="ORF">CINC_LOCUS6891</name>
</gene>
<evidence type="ECO:0000256" key="1">
    <source>
        <dbReference type="SAM" id="Phobius"/>
    </source>
</evidence>
<evidence type="ECO:0000313" key="2">
    <source>
        <dbReference type="EMBL" id="CAD0204584.1"/>
    </source>
</evidence>